<keyword evidence="3 6" id="KW-1133">Transmembrane helix</keyword>
<evidence type="ECO:0000256" key="5">
    <source>
        <dbReference type="SAM" id="MobiDB-lite"/>
    </source>
</evidence>
<dbReference type="PANTHER" id="PTHR15937">
    <property type="entry name" value="TRANSMEMBRANE 7 SUPERFAMILY MEMBER 3"/>
    <property type="match status" value="1"/>
</dbReference>
<accession>A0A9P0F0B1</accession>
<name>A0A9P0F0B1_BEMTA</name>
<proteinExistence type="predicted"/>
<evidence type="ECO:0000256" key="3">
    <source>
        <dbReference type="ARBA" id="ARBA00022989"/>
    </source>
</evidence>
<evidence type="ECO:0000256" key="7">
    <source>
        <dbReference type="SAM" id="SignalP"/>
    </source>
</evidence>
<dbReference type="AlphaFoldDB" id="A0A9P0F0B1"/>
<feature type="transmembrane region" description="Helical" evidence="6">
    <location>
        <begin position="376"/>
        <end position="395"/>
    </location>
</feature>
<evidence type="ECO:0000256" key="2">
    <source>
        <dbReference type="ARBA" id="ARBA00022692"/>
    </source>
</evidence>
<organism evidence="9 10">
    <name type="scientific">Bemisia tabaci</name>
    <name type="common">Sweetpotato whitefly</name>
    <name type="synonym">Aleurodes tabaci</name>
    <dbReference type="NCBI Taxonomy" id="7038"/>
    <lineage>
        <taxon>Eukaryota</taxon>
        <taxon>Metazoa</taxon>
        <taxon>Ecdysozoa</taxon>
        <taxon>Arthropoda</taxon>
        <taxon>Hexapoda</taxon>
        <taxon>Insecta</taxon>
        <taxon>Pterygota</taxon>
        <taxon>Neoptera</taxon>
        <taxon>Paraneoptera</taxon>
        <taxon>Hemiptera</taxon>
        <taxon>Sternorrhyncha</taxon>
        <taxon>Aleyrodoidea</taxon>
        <taxon>Aleyrodidae</taxon>
        <taxon>Aleyrodinae</taxon>
        <taxon>Bemisia</taxon>
    </lineage>
</organism>
<feature type="transmembrane region" description="Helical" evidence="6">
    <location>
        <begin position="430"/>
        <end position="450"/>
    </location>
</feature>
<sequence length="699" mass="77261">MKLPLKYQCLIVAIILSLTSLSHQINELTNDVRTNGEDFFFDLKGSEPNELYEIQTILAPFKNYTILIINIPSNFGFVISQVHAHIHEVTLAFTSSVDRENYSVKGTNVGLAESNSGKLGSATFELSNPNPMKVAAMLNVVGYSKTTPVPGGCNMVFNVEVAPYLQLNYTDTMIEVASQPAMSSIKSNDCNRNSLVYEIYHLYQPERDFTAASYFAFLKTMMTVDSIRANGRRVLPPLIGTNQKKRYSAYPGTGSVYAVVVSETQMGVTKSAAYVPTHTYACSTIRTSGSCNVLNTTLTKTVAATIFCIGLLLCLHGHVAPNLEMYLISSLLFGVLSAYRSHDAVSVVKPLASGLGLGLIWLLIWSCCCSSYISRFSTYVAGGAVLTSIAFFAGLADVQPLENDTNFWLLFWSLTLLIIVIFHSGHHKACILGCSIVGAYMTIIPIDHYIGSNLKYAFINIIRRATVENFDTATIDPPYQFRDMVMTALFLLLVMIGFNYQHFKLKKRPEYRQMFPHVFHGYDYFEQPYNEHTPVLPSADDPPITPGQYPWWFDATTPGSDSVFTSPHTPHPQGQAPATQRHNLGAQLLHPEPSATLRFIPATIRGNPLLRQQPVPRQPIDQETMQKGTEPTTPNVHHVAPGASHHGPRALVHEPPLSQPGGHVGGHPSQPQGHDQVTYPRLPIDDEAPPPSYESIQKE</sequence>
<dbReference type="Proteomes" id="UP001152759">
    <property type="component" value="Chromosome 10"/>
</dbReference>
<feature type="chain" id="PRO_5040217453" description="TM7S3/TM198-like domain-containing protein" evidence="7">
    <location>
        <begin position="25"/>
        <end position="699"/>
    </location>
</feature>
<keyword evidence="4 6" id="KW-0472">Membrane</keyword>
<dbReference type="EMBL" id="OU963871">
    <property type="protein sequence ID" value="CAH0382951.1"/>
    <property type="molecule type" value="Genomic_DNA"/>
</dbReference>
<feature type="transmembrane region" description="Helical" evidence="6">
    <location>
        <begin position="407"/>
        <end position="423"/>
    </location>
</feature>
<comment type="subcellular location">
    <subcellularLocation>
        <location evidence="1">Membrane</location>
        <topology evidence="1">Multi-pass membrane protein</topology>
    </subcellularLocation>
</comment>
<feature type="transmembrane region" description="Helical" evidence="6">
    <location>
        <begin position="351"/>
        <end position="369"/>
    </location>
</feature>
<dbReference type="InterPro" id="IPR042502">
    <property type="entry name" value="TM7SF3"/>
</dbReference>
<feature type="transmembrane region" description="Helical" evidence="6">
    <location>
        <begin position="484"/>
        <end position="503"/>
    </location>
</feature>
<keyword evidence="2 6" id="KW-0812">Transmembrane</keyword>
<evidence type="ECO:0000259" key="8">
    <source>
        <dbReference type="Pfam" id="PF13886"/>
    </source>
</evidence>
<evidence type="ECO:0000256" key="4">
    <source>
        <dbReference type="ARBA" id="ARBA00023136"/>
    </source>
</evidence>
<dbReference type="GO" id="GO:0043069">
    <property type="term" value="P:negative regulation of programmed cell death"/>
    <property type="evidence" value="ECO:0007669"/>
    <property type="project" value="TreeGrafter"/>
</dbReference>
<evidence type="ECO:0000256" key="1">
    <source>
        <dbReference type="ARBA" id="ARBA00004141"/>
    </source>
</evidence>
<evidence type="ECO:0000313" key="9">
    <source>
        <dbReference type="EMBL" id="CAH0382951.1"/>
    </source>
</evidence>
<dbReference type="InterPro" id="IPR025256">
    <property type="entry name" value="TM7S3/TM198-like_dom"/>
</dbReference>
<protein>
    <recommendedName>
        <fullName evidence="8">TM7S3/TM198-like domain-containing protein</fullName>
    </recommendedName>
</protein>
<feature type="signal peptide" evidence="7">
    <location>
        <begin position="1"/>
        <end position="24"/>
    </location>
</feature>
<feature type="region of interest" description="Disordered" evidence="5">
    <location>
        <begin position="625"/>
        <end position="699"/>
    </location>
</feature>
<evidence type="ECO:0000256" key="6">
    <source>
        <dbReference type="SAM" id="Phobius"/>
    </source>
</evidence>
<dbReference type="GO" id="GO:0005886">
    <property type="term" value="C:plasma membrane"/>
    <property type="evidence" value="ECO:0007669"/>
    <property type="project" value="TreeGrafter"/>
</dbReference>
<feature type="compositionally biased region" description="Polar residues" evidence="5">
    <location>
        <begin position="625"/>
        <end position="635"/>
    </location>
</feature>
<feature type="transmembrane region" description="Helical" evidence="6">
    <location>
        <begin position="298"/>
        <end position="316"/>
    </location>
</feature>
<feature type="domain" description="TM7S3/TM198-like" evidence="8">
    <location>
        <begin position="304"/>
        <end position="502"/>
    </location>
</feature>
<evidence type="ECO:0000313" key="10">
    <source>
        <dbReference type="Proteomes" id="UP001152759"/>
    </source>
</evidence>
<gene>
    <name evidence="9" type="ORF">BEMITA_LOCUS2440</name>
</gene>
<dbReference type="PANTHER" id="PTHR15937:SF3">
    <property type="entry name" value="TRANSMEMBRANE 7 SUPERFAMILY MEMBER 3"/>
    <property type="match status" value="1"/>
</dbReference>
<keyword evidence="10" id="KW-1185">Reference proteome</keyword>
<dbReference type="KEGG" id="btab:109044705"/>
<dbReference type="Pfam" id="PF25992">
    <property type="entry name" value="Ig_TM7SF3_N"/>
    <property type="match status" value="1"/>
</dbReference>
<keyword evidence="7" id="KW-0732">Signal</keyword>
<reference evidence="9" key="1">
    <citation type="submission" date="2021-12" db="EMBL/GenBank/DDBJ databases">
        <authorList>
            <person name="King R."/>
        </authorList>
    </citation>
    <scope>NUCLEOTIDE SEQUENCE</scope>
</reference>
<dbReference type="Pfam" id="PF13886">
    <property type="entry name" value="TM7S3_TM198"/>
    <property type="match status" value="1"/>
</dbReference>